<dbReference type="Proteomes" id="UP000325433">
    <property type="component" value="Unassembled WGS sequence"/>
</dbReference>
<accession>A0A5N6WDG1</accession>
<reference evidence="2" key="1">
    <citation type="submission" date="2019-04" db="EMBL/GenBank/DDBJ databases">
        <title>Friends and foes A comparative genomics studyof 23 Aspergillus species from section Flavi.</title>
        <authorList>
            <consortium name="DOE Joint Genome Institute"/>
            <person name="Kjaerbolling I."/>
            <person name="Vesth T."/>
            <person name="Frisvad J.C."/>
            <person name="Nybo J.L."/>
            <person name="Theobald S."/>
            <person name="Kildgaard S."/>
            <person name="Isbrandt T."/>
            <person name="Kuo A."/>
            <person name="Sato A."/>
            <person name="Lyhne E.K."/>
            <person name="Kogle M.E."/>
            <person name="Wiebenga A."/>
            <person name="Kun R.S."/>
            <person name="Lubbers R.J."/>
            <person name="Makela M.R."/>
            <person name="Barry K."/>
            <person name="Chovatia M."/>
            <person name="Clum A."/>
            <person name="Daum C."/>
            <person name="Haridas S."/>
            <person name="He G."/>
            <person name="LaButti K."/>
            <person name="Lipzen A."/>
            <person name="Mondo S."/>
            <person name="Riley R."/>
            <person name="Salamov A."/>
            <person name="Simmons B.A."/>
            <person name="Magnuson J.K."/>
            <person name="Henrissat B."/>
            <person name="Mortensen U.H."/>
            <person name="Larsen T.O."/>
            <person name="Devries R.P."/>
            <person name="Grigoriev I.V."/>
            <person name="Machida M."/>
            <person name="Baker S.E."/>
            <person name="Andersen M.R."/>
        </authorList>
    </citation>
    <scope>NUCLEOTIDE SEQUENCE [LARGE SCALE GENOMIC DNA]</scope>
    <source>
        <strain evidence="2">CBS 130015</strain>
    </source>
</reference>
<evidence type="ECO:0000313" key="2">
    <source>
        <dbReference type="Proteomes" id="UP000325433"/>
    </source>
</evidence>
<evidence type="ECO:0000313" key="1">
    <source>
        <dbReference type="EMBL" id="KAE8318466.1"/>
    </source>
</evidence>
<sequence>MSFFILPLRRSFSMNPENQKKGVMKITHMLKCLILLGNPQHTDAPIAILDRFMTIQSHHRISRNCVECVDRFLKPVDRLLGQSTGLCFNPCPPTFPFAAPCDCCDYLGYFVTFSLHLSCSTTAIFSWHNTEPCIIRSFGPEHVSARIHLY</sequence>
<gene>
    <name evidence="1" type="ORF">BDV41DRAFT_378193</name>
</gene>
<keyword evidence="2" id="KW-1185">Reference proteome</keyword>
<organism evidence="1 2">
    <name type="scientific">Aspergillus transmontanensis</name>
    <dbReference type="NCBI Taxonomy" id="1034304"/>
    <lineage>
        <taxon>Eukaryota</taxon>
        <taxon>Fungi</taxon>
        <taxon>Dikarya</taxon>
        <taxon>Ascomycota</taxon>
        <taxon>Pezizomycotina</taxon>
        <taxon>Eurotiomycetes</taxon>
        <taxon>Eurotiomycetidae</taxon>
        <taxon>Eurotiales</taxon>
        <taxon>Aspergillaceae</taxon>
        <taxon>Aspergillus</taxon>
        <taxon>Aspergillus subgen. Circumdati</taxon>
    </lineage>
</organism>
<dbReference type="EMBL" id="ML738297">
    <property type="protein sequence ID" value="KAE8318466.1"/>
    <property type="molecule type" value="Genomic_DNA"/>
</dbReference>
<name>A0A5N6WDG1_9EURO</name>
<dbReference type="AlphaFoldDB" id="A0A5N6WDG1"/>
<proteinExistence type="predicted"/>
<protein>
    <submittedName>
        <fullName evidence="1">Uncharacterized protein</fullName>
    </submittedName>
</protein>